<evidence type="ECO:0000313" key="1">
    <source>
        <dbReference type="EMBL" id="KAL2851530.1"/>
    </source>
</evidence>
<organism evidence="1 2">
    <name type="scientific">Aspergillus pseudoustus</name>
    <dbReference type="NCBI Taxonomy" id="1810923"/>
    <lineage>
        <taxon>Eukaryota</taxon>
        <taxon>Fungi</taxon>
        <taxon>Dikarya</taxon>
        <taxon>Ascomycota</taxon>
        <taxon>Pezizomycotina</taxon>
        <taxon>Eurotiomycetes</taxon>
        <taxon>Eurotiomycetidae</taxon>
        <taxon>Eurotiales</taxon>
        <taxon>Aspergillaceae</taxon>
        <taxon>Aspergillus</taxon>
        <taxon>Aspergillus subgen. Nidulantes</taxon>
    </lineage>
</organism>
<reference evidence="1 2" key="1">
    <citation type="submission" date="2024-07" db="EMBL/GenBank/DDBJ databases">
        <title>Section-level genome sequencing and comparative genomics of Aspergillus sections Usti and Cavernicolus.</title>
        <authorList>
            <consortium name="Lawrence Berkeley National Laboratory"/>
            <person name="Nybo J.L."/>
            <person name="Vesth T.C."/>
            <person name="Theobald S."/>
            <person name="Frisvad J.C."/>
            <person name="Larsen T.O."/>
            <person name="Kjaerboelling I."/>
            <person name="Rothschild-Mancinelli K."/>
            <person name="Lyhne E.K."/>
            <person name="Kogle M.E."/>
            <person name="Barry K."/>
            <person name="Clum A."/>
            <person name="Na H."/>
            <person name="Ledsgaard L."/>
            <person name="Lin J."/>
            <person name="Lipzen A."/>
            <person name="Kuo A."/>
            <person name="Riley R."/>
            <person name="Mondo S."/>
            <person name="Labutti K."/>
            <person name="Haridas S."/>
            <person name="Pangalinan J."/>
            <person name="Salamov A.A."/>
            <person name="Simmons B.A."/>
            <person name="Magnuson J.K."/>
            <person name="Chen J."/>
            <person name="Drula E."/>
            <person name="Henrissat B."/>
            <person name="Wiebenga A."/>
            <person name="Lubbers R.J."/>
            <person name="Gomes A.C."/>
            <person name="Makela M.R."/>
            <person name="Stajich J."/>
            <person name="Grigoriev I.V."/>
            <person name="Mortensen U.H."/>
            <person name="De Vries R.P."/>
            <person name="Baker S.E."/>
            <person name="Andersen M.R."/>
        </authorList>
    </citation>
    <scope>NUCLEOTIDE SEQUENCE [LARGE SCALE GENOMIC DNA]</scope>
    <source>
        <strain evidence="1 2">CBS 123904</strain>
    </source>
</reference>
<comment type="caution">
    <text evidence="1">The sequence shown here is derived from an EMBL/GenBank/DDBJ whole genome shotgun (WGS) entry which is preliminary data.</text>
</comment>
<sequence length="91" mass="10372">MLCRLLSCCCCCCCRRPCSLLYTIPIPITAITTTIRVNPRNMPTQPYMVPYSALNIHNPAALLPRRPPMPFEIKRPDVDIPLCERGNKPRM</sequence>
<evidence type="ECO:0008006" key="3">
    <source>
        <dbReference type="Google" id="ProtNLM"/>
    </source>
</evidence>
<gene>
    <name evidence="1" type="ORF">BJY01DRAFT_209156</name>
</gene>
<evidence type="ECO:0000313" key="2">
    <source>
        <dbReference type="Proteomes" id="UP001610446"/>
    </source>
</evidence>
<keyword evidence="2" id="KW-1185">Reference proteome</keyword>
<dbReference type="EMBL" id="JBFXLU010000030">
    <property type="protein sequence ID" value="KAL2851530.1"/>
    <property type="molecule type" value="Genomic_DNA"/>
</dbReference>
<accession>A0ABR4KGX1</accession>
<dbReference type="Proteomes" id="UP001610446">
    <property type="component" value="Unassembled WGS sequence"/>
</dbReference>
<name>A0ABR4KGX1_9EURO</name>
<protein>
    <recommendedName>
        <fullName evidence="3">Secreted protein</fullName>
    </recommendedName>
</protein>
<proteinExistence type="predicted"/>